<evidence type="ECO:0000313" key="2">
    <source>
        <dbReference type="EMBL" id="MBX40644.1"/>
    </source>
</evidence>
<sequence length="69" mass="8392">MYNKYMIIINICIINIWIIMIIIWNKIENKIIWNKIGNKIVIGIKWNKKMLIWNEKILRPIGFEPIPKV</sequence>
<name>A0A2P2NDU4_RHIMU</name>
<evidence type="ECO:0000256" key="1">
    <source>
        <dbReference type="SAM" id="Phobius"/>
    </source>
</evidence>
<dbReference type="AlphaFoldDB" id="A0A2P2NDU4"/>
<reference evidence="2" key="1">
    <citation type="submission" date="2018-02" db="EMBL/GenBank/DDBJ databases">
        <title>Rhizophora mucronata_Transcriptome.</title>
        <authorList>
            <person name="Meera S.P."/>
            <person name="Sreeshan A."/>
            <person name="Augustine A."/>
        </authorList>
    </citation>
    <scope>NUCLEOTIDE SEQUENCE</scope>
    <source>
        <tissue evidence="2">Leaf</tissue>
    </source>
</reference>
<keyword evidence="1" id="KW-0472">Membrane</keyword>
<dbReference type="EMBL" id="GGEC01060160">
    <property type="protein sequence ID" value="MBX40644.1"/>
    <property type="molecule type" value="Transcribed_RNA"/>
</dbReference>
<keyword evidence="1" id="KW-0812">Transmembrane</keyword>
<proteinExistence type="predicted"/>
<organism evidence="2">
    <name type="scientific">Rhizophora mucronata</name>
    <name type="common">Asiatic mangrove</name>
    <dbReference type="NCBI Taxonomy" id="61149"/>
    <lineage>
        <taxon>Eukaryota</taxon>
        <taxon>Viridiplantae</taxon>
        <taxon>Streptophyta</taxon>
        <taxon>Embryophyta</taxon>
        <taxon>Tracheophyta</taxon>
        <taxon>Spermatophyta</taxon>
        <taxon>Magnoliopsida</taxon>
        <taxon>eudicotyledons</taxon>
        <taxon>Gunneridae</taxon>
        <taxon>Pentapetalae</taxon>
        <taxon>rosids</taxon>
        <taxon>fabids</taxon>
        <taxon>Malpighiales</taxon>
        <taxon>Rhizophoraceae</taxon>
        <taxon>Rhizophora</taxon>
    </lineage>
</organism>
<accession>A0A2P2NDU4</accession>
<keyword evidence="1" id="KW-1133">Transmembrane helix</keyword>
<feature type="transmembrane region" description="Helical" evidence="1">
    <location>
        <begin position="6"/>
        <end position="25"/>
    </location>
</feature>
<protein>
    <submittedName>
        <fullName evidence="2">Uncharacterized protein</fullName>
    </submittedName>
</protein>